<dbReference type="OrthoDB" id="4540492at2759"/>
<feature type="transmembrane region" description="Helical" evidence="8">
    <location>
        <begin position="7"/>
        <end position="28"/>
    </location>
</feature>
<keyword evidence="5 8" id="KW-1133">Transmembrane helix</keyword>
<dbReference type="STRING" id="101127.A0A1X2GAG0"/>
<dbReference type="EMBL" id="MCGT01000027">
    <property type="protein sequence ID" value="ORX49112.1"/>
    <property type="molecule type" value="Genomic_DNA"/>
</dbReference>
<dbReference type="PROSITE" id="PS00216">
    <property type="entry name" value="SUGAR_TRANSPORT_1"/>
    <property type="match status" value="1"/>
</dbReference>
<feature type="transmembrane region" description="Helical" evidence="8">
    <location>
        <begin position="68"/>
        <end position="89"/>
    </location>
</feature>
<dbReference type="AlphaFoldDB" id="A0A1X2GAG0"/>
<comment type="caution">
    <text evidence="10">The sequence shown here is derived from an EMBL/GenBank/DDBJ whole genome shotgun (WGS) entry which is preliminary data.</text>
</comment>
<feature type="transmembrane region" description="Helical" evidence="8">
    <location>
        <begin position="423"/>
        <end position="446"/>
    </location>
</feature>
<evidence type="ECO:0000256" key="1">
    <source>
        <dbReference type="ARBA" id="ARBA00004141"/>
    </source>
</evidence>
<feature type="transmembrane region" description="Helical" evidence="8">
    <location>
        <begin position="184"/>
        <end position="208"/>
    </location>
</feature>
<feature type="transmembrane region" description="Helical" evidence="8">
    <location>
        <begin position="297"/>
        <end position="320"/>
    </location>
</feature>
<feature type="domain" description="Major facilitator superfamily (MFS) profile" evidence="9">
    <location>
        <begin position="15"/>
        <end position="477"/>
    </location>
</feature>
<evidence type="ECO:0000259" key="9">
    <source>
        <dbReference type="PROSITE" id="PS50850"/>
    </source>
</evidence>
<dbReference type="PROSITE" id="PS50850">
    <property type="entry name" value="MFS"/>
    <property type="match status" value="1"/>
</dbReference>
<dbReference type="InterPro" id="IPR036259">
    <property type="entry name" value="MFS_trans_sf"/>
</dbReference>
<gene>
    <name evidence="10" type="ORF">DM01DRAFT_1309159</name>
</gene>
<dbReference type="Gene3D" id="1.20.1250.20">
    <property type="entry name" value="MFS general substrate transporter like domains"/>
    <property type="match status" value="1"/>
</dbReference>
<dbReference type="SUPFAM" id="SSF103473">
    <property type="entry name" value="MFS general substrate transporter"/>
    <property type="match status" value="1"/>
</dbReference>
<proteinExistence type="inferred from homology"/>
<evidence type="ECO:0000256" key="3">
    <source>
        <dbReference type="ARBA" id="ARBA00022448"/>
    </source>
</evidence>
<protein>
    <submittedName>
        <fullName evidence="10">General substrate transporter</fullName>
    </submittedName>
</protein>
<keyword evidence="4 8" id="KW-0812">Transmembrane</keyword>
<name>A0A1X2GAG0_9FUNG</name>
<evidence type="ECO:0000313" key="10">
    <source>
        <dbReference type="EMBL" id="ORX49112.1"/>
    </source>
</evidence>
<organism evidence="10 11">
    <name type="scientific">Hesseltinella vesiculosa</name>
    <dbReference type="NCBI Taxonomy" id="101127"/>
    <lineage>
        <taxon>Eukaryota</taxon>
        <taxon>Fungi</taxon>
        <taxon>Fungi incertae sedis</taxon>
        <taxon>Mucoromycota</taxon>
        <taxon>Mucoromycotina</taxon>
        <taxon>Mucoromycetes</taxon>
        <taxon>Mucorales</taxon>
        <taxon>Cunninghamellaceae</taxon>
        <taxon>Hesseltinella</taxon>
    </lineage>
</organism>
<dbReference type="Proteomes" id="UP000242146">
    <property type="component" value="Unassembled WGS sequence"/>
</dbReference>
<evidence type="ECO:0000256" key="5">
    <source>
        <dbReference type="ARBA" id="ARBA00022989"/>
    </source>
</evidence>
<keyword evidence="6 8" id="KW-0472">Membrane</keyword>
<feature type="transmembrane region" description="Helical" evidence="8">
    <location>
        <begin position="332"/>
        <end position="354"/>
    </location>
</feature>
<feature type="transmembrane region" description="Helical" evidence="8">
    <location>
        <begin position="452"/>
        <end position="473"/>
    </location>
</feature>
<dbReference type="PANTHER" id="PTHR23503:SF8">
    <property type="entry name" value="FACILITATED GLUCOSE TRANSPORTER PROTEIN 1"/>
    <property type="match status" value="1"/>
</dbReference>
<dbReference type="Pfam" id="PF00083">
    <property type="entry name" value="Sugar_tr"/>
    <property type="match status" value="1"/>
</dbReference>
<dbReference type="PRINTS" id="PR00171">
    <property type="entry name" value="SUGRTRNSPORT"/>
</dbReference>
<evidence type="ECO:0000313" key="11">
    <source>
        <dbReference type="Proteomes" id="UP000242146"/>
    </source>
</evidence>
<comment type="similarity">
    <text evidence="2">Belongs to the major facilitator superfamily. Sugar transporter (TC 2.A.1.1) family.</text>
</comment>
<evidence type="ECO:0000256" key="7">
    <source>
        <dbReference type="SAM" id="MobiDB-lite"/>
    </source>
</evidence>
<feature type="transmembrane region" description="Helical" evidence="8">
    <location>
        <begin position="101"/>
        <end position="119"/>
    </location>
</feature>
<evidence type="ECO:0000256" key="2">
    <source>
        <dbReference type="ARBA" id="ARBA00010992"/>
    </source>
</evidence>
<accession>A0A1X2GAG0</accession>
<comment type="subcellular location">
    <subcellularLocation>
        <location evidence="1">Membrane</location>
        <topology evidence="1">Multi-pass membrane protein</topology>
    </subcellularLocation>
</comment>
<dbReference type="InterPro" id="IPR003663">
    <property type="entry name" value="Sugar/inositol_transpt"/>
</dbReference>
<evidence type="ECO:0000256" key="8">
    <source>
        <dbReference type="SAM" id="Phobius"/>
    </source>
</evidence>
<dbReference type="GO" id="GO:0015149">
    <property type="term" value="F:hexose transmembrane transporter activity"/>
    <property type="evidence" value="ECO:0007669"/>
    <property type="project" value="TreeGrafter"/>
</dbReference>
<dbReference type="GO" id="GO:0016020">
    <property type="term" value="C:membrane"/>
    <property type="evidence" value="ECO:0007669"/>
    <property type="project" value="UniProtKB-SubCell"/>
</dbReference>
<sequence length="511" mass="55568">MDSRESGLKFTVLFGAIIASLGAMNSGFNTSALNIPGNNVRYCPDAPKGTMTYYPNSSLPQCLPMTDWIWGVATGMFAVGGLIGALLCGPMSNYFGRRDSMMIIDVTFFIGAILLALATTSAQFAIGRIFVGIGSGFMTTVISMYIAETTPPKYRGTLGSLLQLFMTIGIFIIQLIGLGTSSAIGWRIVVVITIIPTIVQMICLPMCVRSPRWLVTKGRIDEAREALLRLRNGDIEEEFADMVISVTKGGQQDAKGDQPGDRDSAAGFQNENGGVTENTDFTLNFFQIMRIPVLAKLTMKVMVIHAVSQFTGINAIMYYSTNIFEFSFGENARYATIGVGALNMAMTFVALALVDRLGRRLLMIMSAAGMCIFGVLEMIGLLFNIGGLQVVCVLLFVASFAIGLGIIPFIYTAEVYPSYAVSGASSAALTVNWTCNFIIGLIFPTLQAVCGPYVFLIFAGIAFFTFFFLIAFVTETKQKSIEDIGRIEGWYDIDPRSVMSKKQKQDLGNHL</sequence>
<feature type="transmembrane region" description="Helical" evidence="8">
    <location>
        <begin position="158"/>
        <end position="178"/>
    </location>
</feature>
<feature type="transmembrane region" description="Helical" evidence="8">
    <location>
        <begin position="361"/>
        <end position="382"/>
    </location>
</feature>
<feature type="transmembrane region" description="Helical" evidence="8">
    <location>
        <begin position="125"/>
        <end position="146"/>
    </location>
</feature>
<feature type="transmembrane region" description="Helical" evidence="8">
    <location>
        <begin position="388"/>
        <end position="411"/>
    </location>
</feature>
<evidence type="ECO:0000256" key="6">
    <source>
        <dbReference type="ARBA" id="ARBA00023136"/>
    </source>
</evidence>
<evidence type="ECO:0000256" key="4">
    <source>
        <dbReference type="ARBA" id="ARBA00022692"/>
    </source>
</evidence>
<dbReference type="InterPro" id="IPR045263">
    <property type="entry name" value="GLUT"/>
</dbReference>
<feature type="region of interest" description="Disordered" evidence="7">
    <location>
        <begin position="250"/>
        <end position="273"/>
    </location>
</feature>
<keyword evidence="11" id="KW-1185">Reference proteome</keyword>
<dbReference type="InterPro" id="IPR005828">
    <property type="entry name" value="MFS_sugar_transport-like"/>
</dbReference>
<keyword evidence="3" id="KW-0813">Transport</keyword>
<dbReference type="InterPro" id="IPR005829">
    <property type="entry name" value="Sugar_transporter_CS"/>
</dbReference>
<dbReference type="PANTHER" id="PTHR23503">
    <property type="entry name" value="SOLUTE CARRIER FAMILY 2"/>
    <property type="match status" value="1"/>
</dbReference>
<reference evidence="10 11" key="1">
    <citation type="submission" date="2016-07" db="EMBL/GenBank/DDBJ databases">
        <title>Pervasive Adenine N6-methylation of Active Genes in Fungi.</title>
        <authorList>
            <consortium name="DOE Joint Genome Institute"/>
            <person name="Mondo S.J."/>
            <person name="Dannebaum R.O."/>
            <person name="Kuo R.C."/>
            <person name="Labutti K."/>
            <person name="Haridas S."/>
            <person name="Kuo A."/>
            <person name="Salamov A."/>
            <person name="Ahrendt S.R."/>
            <person name="Lipzen A."/>
            <person name="Sullivan W."/>
            <person name="Andreopoulos W.B."/>
            <person name="Clum A."/>
            <person name="Lindquist E."/>
            <person name="Daum C."/>
            <person name="Ramamoorthy G.K."/>
            <person name="Gryganskyi A."/>
            <person name="Culley D."/>
            <person name="Magnuson J.K."/>
            <person name="James T.Y."/>
            <person name="O'Malley M.A."/>
            <person name="Stajich J.E."/>
            <person name="Spatafora J.W."/>
            <person name="Visel A."/>
            <person name="Grigoriev I.V."/>
        </authorList>
    </citation>
    <scope>NUCLEOTIDE SEQUENCE [LARGE SCALE GENOMIC DNA]</scope>
    <source>
        <strain evidence="10 11">NRRL 3301</strain>
    </source>
</reference>
<feature type="compositionally biased region" description="Basic and acidic residues" evidence="7">
    <location>
        <begin position="254"/>
        <end position="264"/>
    </location>
</feature>
<dbReference type="InterPro" id="IPR020846">
    <property type="entry name" value="MFS_dom"/>
</dbReference>
<dbReference type="PROSITE" id="PS00217">
    <property type="entry name" value="SUGAR_TRANSPORT_2"/>
    <property type="match status" value="1"/>
</dbReference>